<dbReference type="AlphaFoldDB" id="A0A564XVG7"/>
<evidence type="ECO:0008006" key="4">
    <source>
        <dbReference type="Google" id="ProtNLM"/>
    </source>
</evidence>
<evidence type="ECO:0000256" key="1">
    <source>
        <dbReference type="ARBA" id="ARBA00023117"/>
    </source>
</evidence>
<evidence type="ECO:0000313" key="3">
    <source>
        <dbReference type="Proteomes" id="UP000321570"/>
    </source>
</evidence>
<gene>
    <name evidence="2" type="ORF">WMSIL1_LOCUS461</name>
</gene>
<organism evidence="2 3">
    <name type="scientific">Hymenolepis diminuta</name>
    <name type="common">Rat tapeworm</name>
    <dbReference type="NCBI Taxonomy" id="6216"/>
    <lineage>
        <taxon>Eukaryota</taxon>
        <taxon>Metazoa</taxon>
        <taxon>Spiralia</taxon>
        <taxon>Lophotrochozoa</taxon>
        <taxon>Platyhelminthes</taxon>
        <taxon>Cestoda</taxon>
        <taxon>Eucestoda</taxon>
        <taxon>Cyclophyllidea</taxon>
        <taxon>Hymenolepididae</taxon>
        <taxon>Hymenolepis</taxon>
    </lineage>
</organism>
<keyword evidence="1" id="KW-0103">Bromodomain</keyword>
<feature type="non-terminal residue" evidence="2">
    <location>
        <position position="116"/>
    </location>
</feature>
<protein>
    <recommendedName>
        <fullName evidence="4">Bromo domain-containing protein</fullName>
    </recommendedName>
</protein>
<proteinExistence type="predicted"/>
<dbReference type="InterPro" id="IPR036427">
    <property type="entry name" value="Bromodomain-like_sf"/>
</dbReference>
<accession>A0A564XVG7</accession>
<dbReference type="Gene3D" id="1.20.920.10">
    <property type="entry name" value="Bromodomain-like"/>
    <property type="match status" value="1"/>
</dbReference>
<evidence type="ECO:0000313" key="2">
    <source>
        <dbReference type="EMBL" id="VUZ39022.1"/>
    </source>
</evidence>
<keyword evidence="3" id="KW-1185">Reference proteome</keyword>
<dbReference type="Proteomes" id="UP000321570">
    <property type="component" value="Unassembled WGS sequence"/>
</dbReference>
<sequence length="116" mass="13959">MRLINMEENCINFDTIREKLRTNAYINSQECLNEIFSIFYYCYENFRPGAMIRSTARDFERQFSIHLESMPPKEVAVRNPIRLPKSTLAPRHRKIFSEMRMEDDESLQRKSIEETM</sequence>
<reference evidence="2 3" key="1">
    <citation type="submission" date="2019-07" db="EMBL/GenBank/DDBJ databases">
        <authorList>
            <person name="Jastrzebski P J."/>
            <person name="Paukszto L."/>
            <person name="Jastrzebski P J."/>
        </authorList>
    </citation>
    <scope>NUCLEOTIDE SEQUENCE [LARGE SCALE GENOMIC DNA]</scope>
    <source>
        <strain evidence="2 3">WMS-il1</strain>
    </source>
</reference>
<dbReference type="SUPFAM" id="SSF47370">
    <property type="entry name" value="Bromodomain"/>
    <property type="match status" value="1"/>
</dbReference>
<name>A0A564XVG7_HYMDI</name>
<dbReference type="EMBL" id="CABIJS010000011">
    <property type="protein sequence ID" value="VUZ39022.1"/>
    <property type="molecule type" value="Genomic_DNA"/>
</dbReference>